<comment type="caution">
    <text evidence="2">The sequence shown here is derived from an EMBL/GenBank/DDBJ whole genome shotgun (WGS) entry which is preliminary data.</text>
</comment>
<dbReference type="Proteomes" id="UP000249061">
    <property type="component" value="Unassembled WGS sequence"/>
</dbReference>
<dbReference type="InterPro" id="IPR011051">
    <property type="entry name" value="RmlC_Cupin_sf"/>
</dbReference>
<dbReference type="CDD" id="cd06121">
    <property type="entry name" value="cupin_YML079wp"/>
    <property type="match status" value="1"/>
</dbReference>
<dbReference type="Gene3D" id="2.60.120.10">
    <property type="entry name" value="Jelly Rolls"/>
    <property type="match status" value="1"/>
</dbReference>
<name>A0A2W5VAX4_9BACT</name>
<proteinExistence type="predicted"/>
<dbReference type="EMBL" id="QFQP01000001">
    <property type="protein sequence ID" value="PZR18598.1"/>
    <property type="molecule type" value="Genomic_DNA"/>
</dbReference>
<evidence type="ECO:0000259" key="1">
    <source>
        <dbReference type="Pfam" id="PF06172"/>
    </source>
</evidence>
<dbReference type="Pfam" id="PF06172">
    <property type="entry name" value="Cupin_5"/>
    <property type="match status" value="1"/>
</dbReference>
<organism evidence="2 3">
    <name type="scientific">Archangium gephyra</name>
    <dbReference type="NCBI Taxonomy" id="48"/>
    <lineage>
        <taxon>Bacteria</taxon>
        <taxon>Pseudomonadati</taxon>
        <taxon>Myxococcota</taxon>
        <taxon>Myxococcia</taxon>
        <taxon>Myxococcales</taxon>
        <taxon>Cystobacterineae</taxon>
        <taxon>Archangiaceae</taxon>
        <taxon>Archangium</taxon>
    </lineage>
</organism>
<dbReference type="PANTHER" id="PTHR33387:SF3">
    <property type="entry name" value="DUF985 DOMAIN-CONTAINING PROTEIN"/>
    <property type="match status" value="1"/>
</dbReference>
<accession>A0A2W5VAX4</accession>
<evidence type="ECO:0000313" key="2">
    <source>
        <dbReference type="EMBL" id="PZR18598.1"/>
    </source>
</evidence>
<feature type="domain" description="DUF985" evidence="1">
    <location>
        <begin position="33"/>
        <end position="158"/>
    </location>
</feature>
<dbReference type="InterPro" id="IPR009327">
    <property type="entry name" value="Cupin_DUF985"/>
</dbReference>
<dbReference type="InterPro" id="IPR039935">
    <property type="entry name" value="YML079W-like"/>
</dbReference>
<dbReference type="SUPFAM" id="SSF51182">
    <property type="entry name" value="RmlC-like cupins"/>
    <property type="match status" value="1"/>
</dbReference>
<evidence type="ECO:0000313" key="3">
    <source>
        <dbReference type="Proteomes" id="UP000249061"/>
    </source>
</evidence>
<gene>
    <name evidence="2" type="ORF">DI536_01580</name>
</gene>
<protein>
    <recommendedName>
        <fullName evidence="1">DUF985 domain-containing protein</fullName>
    </recommendedName>
</protein>
<sequence length="180" mass="20277">MNSLDVRASRYVVEDTAGSKRVQFSGTRVLVDELIAEYDLQPHPEGGYFRETYRAEATMPGTKRSVCTAIFYLLPAGQRSRLHRIDADELWHFYRGDPLEVIELRDGADARVTTLSPMNPQHVVKAGTWFGALPAQGSKWSLVGCTVAPAFEFSKFELGVRAELLERFPLARTFIERLTP</sequence>
<dbReference type="PANTHER" id="PTHR33387">
    <property type="entry name" value="RMLC-LIKE JELLY ROLL FOLD PROTEIN"/>
    <property type="match status" value="1"/>
</dbReference>
<reference evidence="2 3" key="1">
    <citation type="submission" date="2017-08" db="EMBL/GenBank/DDBJ databases">
        <title>Infants hospitalized years apart are colonized by the same room-sourced microbial strains.</title>
        <authorList>
            <person name="Brooks B."/>
            <person name="Olm M.R."/>
            <person name="Firek B.A."/>
            <person name="Baker R."/>
            <person name="Thomas B.C."/>
            <person name="Morowitz M.J."/>
            <person name="Banfield J.F."/>
        </authorList>
    </citation>
    <scope>NUCLEOTIDE SEQUENCE [LARGE SCALE GENOMIC DNA]</scope>
    <source>
        <strain evidence="2">S2_003_000_R2_14</strain>
    </source>
</reference>
<dbReference type="InterPro" id="IPR014710">
    <property type="entry name" value="RmlC-like_jellyroll"/>
</dbReference>
<dbReference type="AlphaFoldDB" id="A0A2W5VAX4"/>